<gene>
    <name evidence="2" type="ORF">CK623_02690</name>
</gene>
<reference evidence="2 3" key="1">
    <citation type="submission" date="2017-08" db="EMBL/GenBank/DDBJ databases">
        <title>WGS of Clinical strains of the CDC Group NO-1 linked to zoonotic infections in humans.</title>
        <authorList>
            <person name="Bernier A.-M."/>
            <person name="Bernard K."/>
        </authorList>
    </citation>
    <scope>NUCLEOTIDE SEQUENCE [LARGE SCALE GENOMIC DNA]</scope>
    <source>
        <strain evidence="2 3">NML79-0751</strain>
    </source>
</reference>
<comment type="caution">
    <text evidence="2">The sequence shown here is derived from an EMBL/GenBank/DDBJ whole genome shotgun (WGS) entry which is preliminary data.</text>
</comment>
<name>A0A2A2ARH4_9BURK</name>
<sequence length="123" mass="13044">MAFALPHPMGLNPHDDLALRAFAQHLARALLAGPWTPMAMRARLRQALGLARGGASPDWLRQLVRQLHAQPPFALPAQPRRRKAAGAATGPVPGSAHLQAVADAVAQCPALRRAWSTAPAHAP</sequence>
<organism evidence="2 3">
    <name type="scientific">Vandammella animalimorsus</name>
    <dbReference type="NCBI Taxonomy" id="2029117"/>
    <lineage>
        <taxon>Bacteria</taxon>
        <taxon>Pseudomonadati</taxon>
        <taxon>Pseudomonadota</taxon>
        <taxon>Betaproteobacteria</taxon>
        <taxon>Burkholderiales</taxon>
        <taxon>Comamonadaceae</taxon>
        <taxon>Vandammella</taxon>
    </lineage>
</organism>
<accession>A0A2A2ARH4</accession>
<evidence type="ECO:0000256" key="1">
    <source>
        <dbReference type="SAM" id="MobiDB-lite"/>
    </source>
</evidence>
<dbReference type="EMBL" id="NSJD01000002">
    <property type="protein sequence ID" value="PAT41170.1"/>
    <property type="molecule type" value="Genomic_DNA"/>
</dbReference>
<evidence type="ECO:0000313" key="2">
    <source>
        <dbReference type="EMBL" id="PAT41170.1"/>
    </source>
</evidence>
<dbReference type="AlphaFoldDB" id="A0A2A2ARH4"/>
<protein>
    <submittedName>
        <fullName evidence="2">Uncharacterized protein</fullName>
    </submittedName>
</protein>
<proteinExistence type="predicted"/>
<dbReference type="Proteomes" id="UP000218644">
    <property type="component" value="Unassembled WGS sequence"/>
</dbReference>
<evidence type="ECO:0000313" key="3">
    <source>
        <dbReference type="Proteomes" id="UP000218644"/>
    </source>
</evidence>
<feature type="region of interest" description="Disordered" evidence="1">
    <location>
        <begin position="72"/>
        <end position="93"/>
    </location>
</feature>